<dbReference type="SUPFAM" id="SSF53335">
    <property type="entry name" value="S-adenosyl-L-methionine-dependent methyltransferases"/>
    <property type="match status" value="1"/>
</dbReference>
<proteinExistence type="predicted"/>
<organism evidence="2 3">
    <name type="scientific">Croceibacterium salegens</name>
    <dbReference type="NCBI Taxonomy" id="1737568"/>
    <lineage>
        <taxon>Bacteria</taxon>
        <taxon>Pseudomonadati</taxon>
        <taxon>Pseudomonadota</taxon>
        <taxon>Alphaproteobacteria</taxon>
        <taxon>Sphingomonadales</taxon>
        <taxon>Erythrobacteraceae</taxon>
        <taxon>Croceibacterium</taxon>
    </lineage>
</organism>
<dbReference type="OrthoDB" id="3197274at2"/>
<keyword evidence="3" id="KW-1185">Reference proteome</keyword>
<evidence type="ECO:0000259" key="1">
    <source>
        <dbReference type="Pfam" id="PF06634"/>
    </source>
</evidence>
<dbReference type="Proteomes" id="UP000433652">
    <property type="component" value="Unassembled WGS sequence"/>
</dbReference>
<sequence length="976" mass="106626">MTTTPRKKLIEVSIPLEAINKASAREKSIRHGHPSTLHLWWARRPLAACRAVLFAQLVDDPSAWPDRFPTEAEQDAERERLHKVIADMVPWEASNDERILNAARWEIARSVAWGLGEEPPPQGDTTAILDYLQTKAPPVYDPFSGGGSIPLEAQRLGLRAYGSDLNPVAVLIGKALVEIPPKFAGQPPVNPVAQAELKRGGRWNGKGAQGLAEDVRYYGQWMRDEAEKRIGHLYPKATLPDGSEATVIAWLWARTVRSPDPAAKGAMVPLVSSFMLSTKEGKKAWVEPVIDPTAPDGWRFEVHSGKLLKADEDRLKSGSKGAGRGSSFSCVLTGATIEGDHIKAEGMANRLGARLMAVVAEGDRARVYLSPSEQHENVTIPLANDERVIEAREGALDQPVPARLTGGTCYGYGLTTFGKLFTPRQLVALTTLSDLVEETRERVLADARATDLDDDTRPLHESGQGITAYADAIATYVAFLITQLANHSASICGWNSANAQMRSVFARQAIPMTWDYAEVNVFSGSSGSYTSLFDRMVKGFEALAPDRVQSEIDMVDAAQNGFSVSPTVFSTDPPYYDNIAYADLSDFFYVWMRRTLTGVWPGLFRRLAVPKDQELVATAYRHGGKDRAAEFFMNGMRDAIGAMRQAARDDEPLTIYYAYKQSEAGEGGVTSAGWASFLQAIVDSDLVLDGTWPLDTEKRGRVIGNNTNALASSIVLVCRKRRADAGTITRADFVRLLKRELPEAINAIRKAGVGPVDMQQSVIGPGMGVFSRHDRVLEDDDSAMSVKTALTIINRVWGEIENEADTALDAETQVALAWFASYGFDAKPSGDLITLANAKNVPQQALFASGVFTDLRGRSQLTQREQMPADWSPLSDKRLTVWECVQHTARALRAEDGGQEAAARLVAQMPPQMRTDARQLSDRLFQIATDKGWSAEALVYNELSTEWHGLTELAQSIAQATPTGPAQSSLDLGGAA</sequence>
<dbReference type="InterPro" id="IPR029063">
    <property type="entry name" value="SAM-dependent_MTases_sf"/>
</dbReference>
<dbReference type="InterPro" id="IPR009537">
    <property type="entry name" value="DUF1156"/>
</dbReference>
<dbReference type="RefSeq" id="WP_159791245.1">
    <property type="nucleotide sequence ID" value="NZ_WTYM01000008.1"/>
</dbReference>
<evidence type="ECO:0000313" key="2">
    <source>
        <dbReference type="EMBL" id="MXO57947.1"/>
    </source>
</evidence>
<feature type="domain" description="DUF1156" evidence="1">
    <location>
        <begin position="14"/>
        <end position="83"/>
    </location>
</feature>
<name>A0A6I4SSJ2_9SPHN</name>
<dbReference type="Gene3D" id="3.40.50.150">
    <property type="entry name" value="Vaccinia Virus protein VP39"/>
    <property type="match status" value="1"/>
</dbReference>
<evidence type="ECO:0000313" key="3">
    <source>
        <dbReference type="Proteomes" id="UP000433652"/>
    </source>
</evidence>
<accession>A0A6I4SSJ2</accession>
<dbReference type="Pfam" id="PF06634">
    <property type="entry name" value="DUF1156"/>
    <property type="match status" value="1"/>
</dbReference>
<protein>
    <submittedName>
        <fullName evidence="2">DUF1156 domain-containing protein</fullName>
    </submittedName>
</protein>
<reference evidence="2 3" key="1">
    <citation type="submission" date="2019-12" db="EMBL/GenBank/DDBJ databases">
        <title>Genomic-based taxomic classification of the family Erythrobacteraceae.</title>
        <authorList>
            <person name="Xu L."/>
        </authorList>
    </citation>
    <scope>NUCLEOTIDE SEQUENCE [LARGE SCALE GENOMIC DNA]</scope>
    <source>
        <strain evidence="2 3">MCCC 1K01500</strain>
    </source>
</reference>
<comment type="caution">
    <text evidence="2">The sequence shown here is derived from an EMBL/GenBank/DDBJ whole genome shotgun (WGS) entry which is preliminary data.</text>
</comment>
<dbReference type="AlphaFoldDB" id="A0A6I4SSJ2"/>
<gene>
    <name evidence="2" type="ORF">GRI89_00090</name>
</gene>
<dbReference type="EMBL" id="WTYM01000008">
    <property type="protein sequence ID" value="MXO57947.1"/>
    <property type="molecule type" value="Genomic_DNA"/>
</dbReference>